<dbReference type="NCBIfam" id="TIGR00761">
    <property type="entry name" value="argB"/>
    <property type="match status" value="1"/>
</dbReference>
<dbReference type="EMBL" id="LT629745">
    <property type="protein sequence ID" value="SDS22576.1"/>
    <property type="molecule type" value="Genomic_DNA"/>
</dbReference>
<organism evidence="11 12">
    <name type="scientific">Christiangramia echinicola</name>
    <dbReference type="NCBI Taxonomy" id="279359"/>
    <lineage>
        <taxon>Bacteria</taxon>
        <taxon>Pseudomonadati</taxon>
        <taxon>Bacteroidota</taxon>
        <taxon>Flavobacteriia</taxon>
        <taxon>Flavobacteriales</taxon>
        <taxon>Flavobacteriaceae</taxon>
        <taxon>Christiangramia</taxon>
    </lineage>
</organism>
<keyword evidence="12" id="KW-1185">Reference proteome</keyword>
<evidence type="ECO:0000256" key="8">
    <source>
        <dbReference type="ARBA" id="ARBA00048141"/>
    </source>
</evidence>
<feature type="binding site" evidence="9">
    <location>
        <begin position="59"/>
        <end position="60"/>
    </location>
    <ligand>
        <name>substrate</name>
    </ligand>
</feature>
<dbReference type="InterPro" id="IPR036393">
    <property type="entry name" value="AceGlu_kinase-like_sf"/>
</dbReference>
<comment type="pathway">
    <text evidence="1 9">Amino-acid biosynthesis; L-arginine biosynthesis; N(2)-acetyl-L-ornithine from L-glutamate: step 2/4.</text>
</comment>
<dbReference type="HAMAP" id="MF_00082">
    <property type="entry name" value="ArgB"/>
    <property type="match status" value="1"/>
</dbReference>
<comment type="subcellular location">
    <subcellularLocation>
        <location evidence="9">Cytoplasm</location>
    </subcellularLocation>
</comment>
<dbReference type="Pfam" id="PF00696">
    <property type="entry name" value="AA_kinase"/>
    <property type="match status" value="1"/>
</dbReference>
<evidence type="ECO:0000256" key="7">
    <source>
        <dbReference type="ARBA" id="ARBA00022840"/>
    </source>
</evidence>
<keyword evidence="4 9" id="KW-0808">Transferase</keyword>
<evidence type="ECO:0000256" key="5">
    <source>
        <dbReference type="ARBA" id="ARBA00022741"/>
    </source>
</evidence>
<feature type="site" description="Transition state stabilizer" evidence="9">
    <location>
        <position position="27"/>
    </location>
</feature>
<keyword evidence="3 9" id="KW-0028">Amino-acid biosynthesis</keyword>
<feature type="binding site" evidence="9">
    <location>
        <position position="176"/>
    </location>
    <ligand>
        <name>substrate</name>
    </ligand>
</feature>
<dbReference type="Gene3D" id="3.40.1160.10">
    <property type="entry name" value="Acetylglutamate kinase-like"/>
    <property type="match status" value="1"/>
</dbReference>
<evidence type="ECO:0000256" key="1">
    <source>
        <dbReference type="ARBA" id="ARBA00004828"/>
    </source>
</evidence>
<evidence type="ECO:0000256" key="4">
    <source>
        <dbReference type="ARBA" id="ARBA00022679"/>
    </source>
</evidence>
<dbReference type="GO" id="GO:0003991">
    <property type="term" value="F:acetylglutamate kinase activity"/>
    <property type="evidence" value="ECO:0007669"/>
    <property type="project" value="UniProtKB-UniRule"/>
</dbReference>
<dbReference type="GO" id="GO:0005524">
    <property type="term" value="F:ATP binding"/>
    <property type="evidence" value="ECO:0007669"/>
    <property type="project" value="UniProtKB-UniRule"/>
</dbReference>
<evidence type="ECO:0000313" key="11">
    <source>
        <dbReference type="EMBL" id="SDS22576.1"/>
    </source>
</evidence>
<gene>
    <name evidence="9" type="primary">argB</name>
    <name evidence="11" type="ORF">SAMN04488552_2505</name>
</gene>
<dbReference type="EC" id="2.7.2.8" evidence="9"/>
<evidence type="ECO:0000256" key="9">
    <source>
        <dbReference type="HAMAP-Rule" id="MF_00082"/>
    </source>
</evidence>
<evidence type="ECO:0000259" key="10">
    <source>
        <dbReference type="Pfam" id="PF00696"/>
    </source>
</evidence>
<keyword evidence="9" id="KW-0963">Cytoplasm</keyword>
<feature type="domain" description="Aspartate/glutamate/uridylate kinase" evidence="10">
    <location>
        <begin position="23"/>
        <end position="258"/>
    </location>
</feature>
<comment type="catalytic activity">
    <reaction evidence="8 9">
        <text>N-acetyl-L-glutamate + ATP = N-acetyl-L-glutamyl 5-phosphate + ADP</text>
        <dbReference type="Rhea" id="RHEA:14629"/>
        <dbReference type="ChEBI" id="CHEBI:30616"/>
        <dbReference type="ChEBI" id="CHEBI:44337"/>
        <dbReference type="ChEBI" id="CHEBI:57936"/>
        <dbReference type="ChEBI" id="CHEBI:456216"/>
        <dbReference type="EC" id="2.7.2.8"/>
    </reaction>
</comment>
<evidence type="ECO:0000256" key="2">
    <source>
        <dbReference type="ARBA" id="ARBA00022571"/>
    </source>
</evidence>
<dbReference type="SUPFAM" id="SSF53633">
    <property type="entry name" value="Carbamate kinase-like"/>
    <property type="match status" value="1"/>
</dbReference>
<evidence type="ECO:0000256" key="6">
    <source>
        <dbReference type="ARBA" id="ARBA00022777"/>
    </source>
</evidence>
<evidence type="ECO:0000256" key="3">
    <source>
        <dbReference type="ARBA" id="ARBA00022605"/>
    </source>
</evidence>
<comment type="similarity">
    <text evidence="9">Belongs to the acetylglutamate kinase family. ArgB subfamily.</text>
</comment>
<keyword evidence="7 9" id="KW-0067">ATP-binding</keyword>
<evidence type="ECO:0000313" key="12">
    <source>
        <dbReference type="Proteomes" id="UP000198858"/>
    </source>
</evidence>
<keyword evidence="5 9" id="KW-0547">Nucleotide-binding</keyword>
<dbReference type="InterPro" id="IPR037528">
    <property type="entry name" value="ArgB"/>
</dbReference>
<keyword evidence="6 9" id="KW-0418">Kinase</keyword>
<dbReference type="GO" id="GO:0005737">
    <property type="term" value="C:cytoplasm"/>
    <property type="evidence" value="ECO:0007669"/>
    <property type="project" value="UniProtKB-SubCell"/>
</dbReference>
<dbReference type="InterPro" id="IPR001048">
    <property type="entry name" value="Asp/Glu/Uridylate_kinase"/>
</dbReference>
<comment type="function">
    <text evidence="9">Catalyzes the ATP-dependent phosphorylation of N-acetyl-L-glutamate.</text>
</comment>
<dbReference type="AlphaFoldDB" id="A0A1H1QGN1"/>
<dbReference type="Proteomes" id="UP000198858">
    <property type="component" value="Chromosome I"/>
</dbReference>
<dbReference type="CDD" id="cd04238">
    <property type="entry name" value="AAK_NAGK-like"/>
    <property type="match status" value="1"/>
</dbReference>
<dbReference type="PANTHER" id="PTHR23342:SF0">
    <property type="entry name" value="N-ACETYLGLUTAMATE SYNTHASE, MITOCHONDRIAL"/>
    <property type="match status" value="1"/>
</dbReference>
<accession>A0A1H1QGN1</accession>
<dbReference type="PANTHER" id="PTHR23342">
    <property type="entry name" value="N-ACETYLGLUTAMATE SYNTHASE"/>
    <property type="match status" value="1"/>
</dbReference>
<keyword evidence="2 9" id="KW-0055">Arginine biosynthesis</keyword>
<feature type="site" description="Transition state stabilizer" evidence="9">
    <location>
        <position position="242"/>
    </location>
</feature>
<name>A0A1H1QGN1_9FLAO</name>
<feature type="binding site" evidence="9">
    <location>
        <position position="81"/>
    </location>
    <ligand>
        <name>substrate</name>
    </ligand>
</feature>
<dbReference type="STRING" id="1250231.SAMN04488552_2505"/>
<proteinExistence type="inferred from homology"/>
<reference evidence="11 12" key="1">
    <citation type="submission" date="2016-10" db="EMBL/GenBank/DDBJ databases">
        <authorList>
            <person name="Varghese N."/>
            <person name="Submissions S."/>
        </authorList>
    </citation>
    <scope>NUCLEOTIDE SEQUENCE [LARGE SCALE GENOMIC DNA]</scope>
    <source>
        <strain evidence="11 12">Mar_2010_102</strain>
    </source>
</reference>
<dbReference type="InterPro" id="IPR004662">
    <property type="entry name" value="AcgluKinase_fam"/>
</dbReference>
<dbReference type="PIRSF" id="PIRSF000728">
    <property type="entry name" value="NAGK"/>
    <property type="match status" value="1"/>
</dbReference>
<sequence length="276" mass="30338">MRFLGRILPRNDFKRINGMKQTLKVVKIGGKLIENEALLNSFMDDFVEMKGPKILVHGGGNKATEVAGKLGFKTKMIDGRRITNKESMEVITMVYGGLLNKSIVAGLQAKKQNAIGLCGADGKVLISKKRENKEIDYGYVGDVVHVNINFIESLLKQNIVPVFSAISCTDGGMLLNTNGDSVASEITIAMSKTYETQLYYCSEKKGVLRDIEDDNSVITELNSENYKELIASKVITDGMLPKLHNCFEAISRGVSAVFLGDANLLKENVSHTKIVK</sequence>
<dbReference type="GO" id="GO:0042450">
    <property type="term" value="P:L-arginine biosynthetic process via ornithine"/>
    <property type="evidence" value="ECO:0007669"/>
    <property type="project" value="UniProtKB-UniRule"/>
</dbReference>
<protein>
    <recommendedName>
        <fullName evidence="9">Acetylglutamate kinase</fullName>
        <ecNumber evidence="9">2.7.2.8</ecNumber>
    </recommendedName>
    <alternativeName>
        <fullName evidence="9">N-acetyl-L-glutamate 5-phosphotransferase</fullName>
    </alternativeName>
    <alternativeName>
        <fullName evidence="9">NAG kinase</fullName>
        <shortName evidence="9">NAGK</shortName>
    </alternativeName>
</protein>
<dbReference type="UniPathway" id="UPA00068">
    <property type="reaction ID" value="UER00107"/>
</dbReference>